<evidence type="ECO:0000313" key="2">
    <source>
        <dbReference type="Proteomes" id="UP001296923"/>
    </source>
</evidence>
<keyword evidence="2" id="KW-1185">Reference proteome</keyword>
<sequence>MKYIEAILKELKEYAAEFTGEVISKEEFNLKMDLLIRKIDRIEINFIDTKLGLQPNIFNQLLFQRKFKATEALRDLQQQDRKRVFNAKTRKILANKLYFLSLYHTLKHNISKYQFREGKSDIDLNIQILIEGDQDHE</sequence>
<dbReference type="Proteomes" id="UP001296923">
    <property type="component" value="Unassembled WGS sequence"/>
</dbReference>
<gene>
    <name evidence="1" type="ORF">JYA63_17380</name>
</gene>
<organism evidence="1 2">
    <name type="scientific">Fictibacillus nanhaiensis</name>
    <dbReference type="NCBI Taxonomy" id="742169"/>
    <lineage>
        <taxon>Bacteria</taxon>
        <taxon>Bacillati</taxon>
        <taxon>Bacillota</taxon>
        <taxon>Bacilli</taxon>
        <taxon>Bacillales</taxon>
        <taxon>Fictibacillaceae</taxon>
        <taxon>Fictibacillus</taxon>
    </lineage>
</organism>
<dbReference type="RefSeq" id="WP_205726799.1">
    <property type="nucleotide sequence ID" value="NZ_JAFHKR010000039.1"/>
</dbReference>
<protein>
    <submittedName>
        <fullName evidence="1">Uncharacterized protein</fullName>
    </submittedName>
</protein>
<evidence type="ECO:0000313" key="1">
    <source>
        <dbReference type="EMBL" id="MBN3556055.1"/>
    </source>
</evidence>
<comment type="caution">
    <text evidence="1">The sequence shown here is derived from an EMBL/GenBank/DDBJ whole genome shotgun (WGS) entry which is preliminary data.</text>
</comment>
<accession>A0ABS2ZXS0</accession>
<name>A0ABS2ZXS0_9BACL</name>
<proteinExistence type="predicted"/>
<dbReference type="EMBL" id="JAFHKR010000039">
    <property type="protein sequence ID" value="MBN3556055.1"/>
    <property type="molecule type" value="Genomic_DNA"/>
</dbReference>
<reference evidence="1 2" key="1">
    <citation type="submission" date="2021-01" db="EMBL/GenBank/DDBJ databases">
        <title>Genome Sequencing of Type Strains.</title>
        <authorList>
            <person name="Lemaire J.F."/>
            <person name="Inderbitzin P."/>
            <person name="Collins S.B."/>
            <person name="Wespe N."/>
            <person name="Knight-Connoni V."/>
        </authorList>
    </citation>
    <scope>NUCLEOTIDE SEQUENCE [LARGE SCALE GENOMIC DNA]</scope>
    <source>
        <strain evidence="1 2">DSM 23009</strain>
    </source>
</reference>